<dbReference type="GeneID" id="8385196"/>
<evidence type="ECO:0000256" key="1">
    <source>
        <dbReference type="SAM" id="MobiDB-lite"/>
    </source>
</evidence>
<gene>
    <name evidence="2" type="ordered locus">Huta_2887</name>
</gene>
<keyword evidence="3" id="KW-1185">Reference proteome</keyword>
<dbReference type="KEGG" id="hut:Huta_2887"/>
<dbReference type="Proteomes" id="UP000002071">
    <property type="component" value="Chromosome"/>
</dbReference>
<dbReference type="eggNOG" id="arCOG03097">
    <property type="taxonomic scope" value="Archaea"/>
</dbReference>
<evidence type="ECO:0000313" key="2">
    <source>
        <dbReference type="EMBL" id="ACV13048.1"/>
    </source>
</evidence>
<dbReference type="HOGENOM" id="CLU_148450_0_0_2"/>
<sequence>MDDTGDDKPLSHKRRQELLDRVQRKSATVGQQLPESVEIQGTEMNLKEFVWETKRQGTVPPELRDRVREVRAKLTAERKDRKQRLESADLPEKEAEDLAQSIVGIDRAISALQNLHEPDLADSARQAEVESSRRWVSFLDNILD</sequence>
<dbReference type="Pfam" id="PF19101">
    <property type="entry name" value="DUF5788"/>
    <property type="match status" value="1"/>
</dbReference>
<dbReference type="EMBL" id="CP001687">
    <property type="protein sequence ID" value="ACV13048.1"/>
    <property type="molecule type" value="Genomic_DNA"/>
</dbReference>
<feature type="region of interest" description="Disordered" evidence="1">
    <location>
        <begin position="1"/>
        <end position="30"/>
    </location>
</feature>
<feature type="region of interest" description="Disordered" evidence="1">
    <location>
        <begin position="76"/>
        <end position="95"/>
    </location>
</feature>
<dbReference type="STRING" id="519442.Huta_2887"/>
<protein>
    <submittedName>
        <fullName evidence="2">Uncharacterized protein</fullName>
    </submittedName>
</protein>
<organism evidence="2 3">
    <name type="scientific">Halorhabdus utahensis (strain DSM 12940 / JCM 11049 / AX-2)</name>
    <dbReference type="NCBI Taxonomy" id="519442"/>
    <lineage>
        <taxon>Archaea</taxon>
        <taxon>Methanobacteriati</taxon>
        <taxon>Methanobacteriota</taxon>
        <taxon>Stenosarchaea group</taxon>
        <taxon>Halobacteria</taxon>
        <taxon>Halobacteriales</taxon>
        <taxon>Haloarculaceae</taxon>
        <taxon>Halorhabdus</taxon>
    </lineage>
</organism>
<dbReference type="AlphaFoldDB" id="C7NRU3"/>
<accession>C7NRU3</accession>
<reference evidence="2 3" key="1">
    <citation type="journal article" date="2009" name="Stand. Genomic Sci.">
        <title>Complete genome sequence of Halorhabdus utahensis type strain (AX-2).</title>
        <authorList>
            <person name="Anderson I."/>
            <person name="Tindall B.J."/>
            <person name="Pomrenke H."/>
            <person name="Goker M."/>
            <person name="Lapidus A."/>
            <person name="Nolan M."/>
            <person name="Copeland A."/>
            <person name="Glavina Del Rio T."/>
            <person name="Chen F."/>
            <person name="Tice H."/>
            <person name="Cheng J.F."/>
            <person name="Lucas S."/>
            <person name="Chertkov O."/>
            <person name="Bruce D."/>
            <person name="Brettin T."/>
            <person name="Detter J.C."/>
            <person name="Han C."/>
            <person name="Goodwin L."/>
            <person name="Land M."/>
            <person name="Hauser L."/>
            <person name="Chang Y.J."/>
            <person name="Jeffries C.D."/>
            <person name="Pitluck S."/>
            <person name="Pati A."/>
            <person name="Mavromatis K."/>
            <person name="Ivanova N."/>
            <person name="Ovchinnikova G."/>
            <person name="Chen A."/>
            <person name="Palaniappan K."/>
            <person name="Chain P."/>
            <person name="Rohde M."/>
            <person name="Bristow J."/>
            <person name="Eisen J.A."/>
            <person name="Markowitz V."/>
            <person name="Hugenholtz P."/>
            <person name="Kyrpides N.C."/>
            <person name="Klenk H.P."/>
        </authorList>
    </citation>
    <scope>NUCLEOTIDE SEQUENCE [LARGE SCALE GENOMIC DNA]</scope>
    <source>
        <strain evidence="3">DSM 12940 / JCM 11049 / AX-2</strain>
    </source>
</reference>
<proteinExistence type="predicted"/>
<dbReference type="OrthoDB" id="137027at2157"/>
<dbReference type="RefSeq" id="WP_015790610.1">
    <property type="nucleotide sequence ID" value="NC_013158.1"/>
</dbReference>
<evidence type="ECO:0000313" key="3">
    <source>
        <dbReference type="Proteomes" id="UP000002071"/>
    </source>
</evidence>
<dbReference type="InterPro" id="IPR043900">
    <property type="entry name" value="DUF5788"/>
</dbReference>
<feature type="compositionally biased region" description="Basic and acidic residues" evidence="1">
    <location>
        <begin position="76"/>
        <end position="93"/>
    </location>
</feature>
<feature type="compositionally biased region" description="Basic and acidic residues" evidence="1">
    <location>
        <begin position="1"/>
        <end position="23"/>
    </location>
</feature>
<name>C7NRU3_HALUD</name>